<evidence type="ECO:0000259" key="2">
    <source>
        <dbReference type="SMART" id="SM00327"/>
    </source>
</evidence>
<proteinExistence type="predicted"/>
<evidence type="ECO:0000256" key="1">
    <source>
        <dbReference type="SAM" id="MobiDB-lite"/>
    </source>
</evidence>
<dbReference type="CDD" id="cd00198">
    <property type="entry name" value="vWFA"/>
    <property type="match status" value="1"/>
</dbReference>
<evidence type="ECO:0000313" key="4">
    <source>
        <dbReference type="Proteomes" id="UP000223071"/>
    </source>
</evidence>
<evidence type="ECO:0000313" key="3">
    <source>
        <dbReference type="EMBL" id="PFG73010.1"/>
    </source>
</evidence>
<feature type="region of interest" description="Disordered" evidence="1">
    <location>
        <begin position="109"/>
        <end position="173"/>
    </location>
</feature>
<dbReference type="Gene3D" id="3.40.50.410">
    <property type="entry name" value="von Willebrand factor, type A domain"/>
    <property type="match status" value="1"/>
</dbReference>
<protein>
    <submittedName>
        <fullName evidence="3">Uncharacterized protein with von Willebrand factor type A (VWA) domain</fullName>
    </submittedName>
</protein>
<dbReference type="SUPFAM" id="SSF53300">
    <property type="entry name" value="vWA-like"/>
    <property type="match status" value="1"/>
</dbReference>
<dbReference type="AlphaFoldDB" id="A0A2A9HD02"/>
<sequence length="726" mass="84025">MAMRYRYSMWDGTQEVPALDPDQILDNITDDLMNFGDLQHALRNLMQRGMRNPMGQRMQGLRDLLQQLRQQRRQQLDRFDLSSIFDDLKRKLDEILELERNTLERRLEEADRAGGEHQDGGTQPGQQRSEAGQQPAGQQGAQASQQQGQRGEQGEPGEGSQQGQQGGQPTPPREFAEMLRNIANRKKEFLENLPQDVAGQVRQLQNYEFMDPEAQAKFNELLESLKKAMMDTFFKDLYNQIANMSPEDLQRMKEMVRELNQMLQDRMAGREPNFEEFMQKYGDLFGDNPPQSLDELVRQMQHQMGQMQSLLDSLPGDLRQQLQDLLSDKIGDPELQQALNELAQNLEYLYPMRDLRNQYPFRGEEELDLQSAMQLMEQMQSIDELERQIERTQYGGDIEDIDADKLEELLGPEAREALEQLKQFLEILEEAGYIRKKGNQWELTPRGTRKIGQRALAEIYQQLKADTFGKHEVRETGTGGERTDTTKPYEFGDPFYLDIQKTMMNSMYREGPGTPLKLKPDDFEVARTEMLTQTATVIMLDLSWSMALRGSFQAAKKVAMALNNLISSQYQRDSLYIIGFSAYARELKTEELPYVRWDESVLGTNMHHALIIAQRLLAKHTQGTRQIIMISDGEPTAHLERGRSYFAYPPSPITIRETLKEVKRCTQKRITINTFMLDRNYYLKEFVNQVARINKGRVFYTTPDKLGEYILVDYVAQKRKRLAGMG</sequence>
<dbReference type="Proteomes" id="UP000223071">
    <property type="component" value="Unassembled WGS sequence"/>
</dbReference>
<name>A0A2A9HD02_TEPT2</name>
<reference evidence="3 4" key="1">
    <citation type="submission" date="2017-09" db="EMBL/GenBank/DDBJ databases">
        <title>Sequencing the genomes of two abundant thermophiles in Great Basin hot springs: Thermocrinis jamiesonii and novel Chloroflexi Thermoflexus hugenholtzii.</title>
        <authorList>
            <person name="Hedlund B."/>
        </authorList>
    </citation>
    <scope>NUCLEOTIDE SEQUENCE [LARGE SCALE GENOMIC DNA]</scope>
    <source>
        <strain evidence="3 4">G233</strain>
    </source>
</reference>
<organism evidence="3 4">
    <name type="scientific">Tepidiforma thermophila (strain KCTC 52669 / CGMCC 1.13589 / G233)</name>
    <dbReference type="NCBI Taxonomy" id="2761530"/>
    <lineage>
        <taxon>Bacteria</taxon>
        <taxon>Bacillati</taxon>
        <taxon>Chloroflexota</taxon>
        <taxon>Tepidiformia</taxon>
        <taxon>Tepidiformales</taxon>
        <taxon>Tepidiformaceae</taxon>
        <taxon>Tepidiforma</taxon>
    </lineage>
</organism>
<feature type="compositionally biased region" description="Basic and acidic residues" evidence="1">
    <location>
        <begin position="109"/>
        <end position="119"/>
    </location>
</feature>
<dbReference type="SMART" id="SM00327">
    <property type="entry name" value="VWA"/>
    <property type="match status" value="1"/>
</dbReference>
<dbReference type="InterPro" id="IPR036465">
    <property type="entry name" value="vWFA_dom_sf"/>
</dbReference>
<dbReference type="EMBL" id="PDJQ01000001">
    <property type="protein sequence ID" value="PFG73010.1"/>
    <property type="molecule type" value="Genomic_DNA"/>
</dbReference>
<dbReference type="InterPro" id="IPR002035">
    <property type="entry name" value="VWF_A"/>
</dbReference>
<gene>
    <name evidence="3" type="ORF">A9A59_0203</name>
</gene>
<comment type="caution">
    <text evidence="3">The sequence shown here is derived from an EMBL/GenBank/DDBJ whole genome shotgun (WGS) entry which is preliminary data.</text>
</comment>
<dbReference type="RefSeq" id="WP_098502500.1">
    <property type="nucleotide sequence ID" value="NZ_PDJQ01000001.1"/>
</dbReference>
<feature type="domain" description="VWFA" evidence="2">
    <location>
        <begin position="533"/>
        <end position="711"/>
    </location>
</feature>
<accession>A0A2A9HD02</accession>
<keyword evidence="4" id="KW-1185">Reference proteome</keyword>
<feature type="compositionally biased region" description="Low complexity" evidence="1">
    <location>
        <begin position="129"/>
        <end position="150"/>
    </location>
</feature>